<accession>A0A7W3JU91</accession>
<evidence type="ECO:0000313" key="1">
    <source>
        <dbReference type="EMBL" id="MBA8829250.1"/>
    </source>
</evidence>
<keyword evidence="1" id="KW-0687">Ribonucleoprotein</keyword>
<gene>
    <name evidence="1" type="ORF">FB555_001353</name>
</gene>
<dbReference type="EMBL" id="JACGWU010000003">
    <property type="protein sequence ID" value="MBA8829250.1"/>
    <property type="molecule type" value="Genomic_DNA"/>
</dbReference>
<name>A0A7W3JU91_9MICO</name>
<organism evidence="1 2">
    <name type="scientific">Alpinimonas psychrophila</name>
    <dbReference type="NCBI Taxonomy" id="748908"/>
    <lineage>
        <taxon>Bacteria</taxon>
        <taxon>Bacillati</taxon>
        <taxon>Actinomycetota</taxon>
        <taxon>Actinomycetes</taxon>
        <taxon>Micrococcales</taxon>
        <taxon>Microbacteriaceae</taxon>
        <taxon>Alpinimonas</taxon>
    </lineage>
</organism>
<keyword evidence="2" id="KW-1185">Reference proteome</keyword>
<dbReference type="GO" id="GO:0005840">
    <property type="term" value="C:ribosome"/>
    <property type="evidence" value="ECO:0007669"/>
    <property type="project" value="UniProtKB-KW"/>
</dbReference>
<dbReference type="RefSeq" id="WP_182484690.1">
    <property type="nucleotide sequence ID" value="NZ_JACGWU010000003.1"/>
</dbReference>
<protein>
    <submittedName>
        <fullName evidence="1">Ribosomal protein L37E</fullName>
    </submittedName>
</protein>
<comment type="caution">
    <text evidence="1">The sequence shown here is derived from an EMBL/GenBank/DDBJ whole genome shotgun (WGS) entry which is preliminary data.</text>
</comment>
<keyword evidence="1" id="KW-0689">Ribosomal protein</keyword>
<sequence length="1034" mass="106964">MSSLRRAIWLATGGIFLACTLVISGFGGINPLATQSSATAADLSQFNAGNIISDDVFFNGSAMSAVVVQDFLNKQVPSCTINNGQPSHAAGAPFGSTTISDVCLKDFYQSTPNMSAQPRLCNAYAGGPSERASDIIAKVGIACNISQKVLLVLLEKEQSLVSDSWPTVRQLNQATGFACYDNGQPCVQDYAGFFYQVWAAASQFQRYGNSPYTWYPVGQVTPVLYQANMPECGSKPVLIQNRATAALYYYTPYTPNAASLAAGYARGDACSAYGNRNFFQNYVDWFGSTQSSTPPLVGGWDILAGTPGGITTSGWLLDPASQTAITSVIFTIDGIRQAVLTADTANSASLAQFPSAGSNHGFTTTFSAGAGTHRICGYPQTQTGALYDWGCTYVTVPTAPLVSGSWATLTGIPGQIGTSGWLLDPASQTAITSVVFTIDGIRQAVLTADTANSASLAQFPSAGSNHGFTTTFSAGAGTHRICGYPQTQTGALYDWGCTYVTVPTAPLVSGSWETLTGIPGQIATSGWLLTPANQSAATTVIFSVDGVLQSPVTANSANTASLTNYPSAGSNHGFTTSISASAGTHRICGYPQTSTGTDYDWGCTYVTVPVTPLIAGAWATLTGSPGQINTSGWLLSPANQSATTTVIFTVDGIRQSPVTANSANTASLTNYPSAGSNHGFTTSISASAGTHRICGYPQTSTGTDYDWGCTYVTVPPAPPTIAGAWATLTGSPGQINTSGWLLSPANQSATTTVIFTVDGIRQSPVTANSANTASLTNYPSAGSNHGFTTSISASAGTHRICGYPQTSTGTDYDWGCTYVTVPVTPLIAGAWATLTGSPGQINTSGWLLSPANQSATTTVIFTVDGIRQSPVTANSANTASLTNYPSAGSNHGFTTSISASAGTHRICGYPQTSTGTDYDWGCTYVTVPVTPLIAGAWATLTGSPGQINTSGWLLSPANQSATTTVIFTVDGIRQSPVTANSANTASLTNYPSAGSNHGFTTSISASAGTHRICGYPQTSTGTDYDWGCTYVTVP</sequence>
<dbReference type="PROSITE" id="PS51257">
    <property type="entry name" value="PROKAR_LIPOPROTEIN"/>
    <property type="match status" value="1"/>
</dbReference>
<proteinExistence type="predicted"/>
<reference evidence="1 2" key="1">
    <citation type="submission" date="2020-07" db="EMBL/GenBank/DDBJ databases">
        <title>Sequencing the genomes of 1000 actinobacteria strains.</title>
        <authorList>
            <person name="Klenk H.-P."/>
        </authorList>
    </citation>
    <scope>NUCLEOTIDE SEQUENCE [LARGE SCALE GENOMIC DNA]</scope>
    <source>
        <strain evidence="1 2">DSM 23737</strain>
    </source>
</reference>
<evidence type="ECO:0000313" key="2">
    <source>
        <dbReference type="Proteomes" id="UP000524237"/>
    </source>
</evidence>
<dbReference type="AlphaFoldDB" id="A0A7W3JU91"/>
<dbReference type="Proteomes" id="UP000524237">
    <property type="component" value="Unassembled WGS sequence"/>
</dbReference>